<accession>A0ABY9S5Y6</accession>
<dbReference type="Proteomes" id="UP001246690">
    <property type="component" value="Chromosome"/>
</dbReference>
<evidence type="ECO:0000313" key="3">
    <source>
        <dbReference type="Proteomes" id="UP001246690"/>
    </source>
</evidence>
<protein>
    <submittedName>
        <fullName evidence="2">DUF4381 family protein</fullName>
    </submittedName>
</protein>
<dbReference type="InterPro" id="IPR025489">
    <property type="entry name" value="DUF4381"/>
</dbReference>
<proteinExistence type="predicted"/>
<keyword evidence="1" id="KW-0472">Membrane</keyword>
<dbReference type="RefSeq" id="WP_309875104.1">
    <property type="nucleotide sequence ID" value="NZ_CP133838.1"/>
</dbReference>
<organism evidence="2 3">
    <name type="scientific">Buttiauxella selenatireducens</name>
    <dbReference type="NCBI Taxonomy" id="3073902"/>
    <lineage>
        <taxon>Bacteria</taxon>
        <taxon>Pseudomonadati</taxon>
        <taxon>Pseudomonadota</taxon>
        <taxon>Gammaproteobacteria</taxon>
        <taxon>Enterobacterales</taxon>
        <taxon>Enterobacteriaceae</taxon>
        <taxon>Buttiauxella</taxon>
    </lineage>
</organism>
<feature type="transmembrane region" description="Helical" evidence="1">
    <location>
        <begin position="27"/>
        <end position="49"/>
    </location>
</feature>
<dbReference type="EMBL" id="CP133838">
    <property type="protein sequence ID" value="WMY72931.1"/>
    <property type="molecule type" value="Genomic_DNA"/>
</dbReference>
<keyword evidence="1" id="KW-1133">Transmembrane helix</keyword>
<gene>
    <name evidence="2" type="ORF">RHD99_15835</name>
</gene>
<sequence length="146" mass="17084">MLEKGFSVPALLLPALPQKISWFPLPPGWFVLGGVLLLVLLVYLLFRFARWRRNLWRREAQAALQQPHSADSWLELIKRILLMHQARSHISHTLSPQQLLQQVEIDNDLRQQLSDKYCQPDNQLDAVQNARLQSQLNTWLEKLPYV</sequence>
<keyword evidence="1" id="KW-0812">Transmembrane</keyword>
<keyword evidence="3" id="KW-1185">Reference proteome</keyword>
<reference evidence="2 3" key="1">
    <citation type="submission" date="2023-09" db="EMBL/GenBank/DDBJ databases">
        <title>Buttiauxella selenatireducens sp. nov., isolated from the rhizosphere of Cardamine hupingshanesis.</title>
        <authorList>
            <person name="Zhang S."/>
            <person name="Xu Z."/>
            <person name="Wang H."/>
            <person name="Guo Y."/>
        </authorList>
    </citation>
    <scope>NUCLEOTIDE SEQUENCE [LARGE SCALE GENOMIC DNA]</scope>
    <source>
        <strain evidence="2 3">R73</strain>
    </source>
</reference>
<dbReference type="Pfam" id="PF14316">
    <property type="entry name" value="DUF4381"/>
    <property type="match status" value="1"/>
</dbReference>
<name>A0ABY9S5Y6_9ENTR</name>
<evidence type="ECO:0000256" key="1">
    <source>
        <dbReference type="SAM" id="Phobius"/>
    </source>
</evidence>
<evidence type="ECO:0000313" key="2">
    <source>
        <dbReference type="EMBL" id="WMY72931.1"/>
    </source>
</evidence>